<evidence type="ECO:0000313" key="1">
    <source>
        <dbReference type="EMBL" id="OGG11212.1"/>
    </source>
</evidence>
<sequence length="130" mass="15084">MQIEGGRSRYFEQAQHGYKDRVVIPWPYPEDSVKLSRASRAILEFFHLCHQRHNAPDEQSVTLAHELLTDVCVKNGCKDPRETERALQELVDCGFLHRDIDLEVDIINHEAYCSSMTTTYTYTLKPTMVQ</sequence>
<organism evidence="1 2">
    <name type="scientific">Candidatus Gottesmanbacteria bacterium RBG_13_45_10</name>
    <dbReference type="NCBI Taxonomy" id="1798370"/>
    <lineage>
        <taxon>Bacteria</taxon>
        <taxon>Candidatus Gottesmaniibacteriota</taxon>
    </lineage>
</organism>
<dbReference type="EMBL" id="MFIZ01000035">
    <property type="protein sequence ID" value="OGG11212.1"/>
    <property type="molecule type" value="Genomic_DNA"/>
</dbReference>
<dbReference type="AlphaFoldDB" id="A0A1F5ZGF4"/>
<gene>
    <name evidence="1" type="ORF">A2Z00_00795</name>
</gene>
<evidence type="ECO:0000313" key="2">
    <source>
        <dbReference type="Proteomes" id="UP000177268"/>
    </source>
</evidence>
<comment type="caution">
    <text evidence="1">The sequence shown here is derived from an EMBL/GenBank/DDBJ whole genome shotgun (WGS) entry which is preliminary data.</text>
</comment>
<protein>
    <submittedName>
        <fullName evidence="1">Uncharacterized protein</fullName>
    </submittedName>
</protein>
<name>A0A1F5ZGF4_9BACT</name>
<accession>A0A1F5ZGF4</accession>
<proteinExistence type="predicted"/>
<reference evidence="1 2" key="1">
    <citation type="journal article" date="2016" name="Nat. Commun.">
        <title>Thousands of microbial genomes shed light on interconnected biogeochemical processes in an aquifer system.</title>
        <authorList>
            <person name="Anantharaman K."/>
            <person name="Brown C.T."/>
            <person name="Hug L.A."/>
            <person name="Sharon I."/>
            <person name="Castelle C.J."/>
            <person name="Probst A.J."/>
            <person name="Thomas B.C."/>
            <person name="Singh A."/>
            <person name="Wilkins M.J."/>
            <person name="Karaoz U."/>
            <person name="Brodie E.L."/>
            <person name="Williams K.H."/>
            <person name="Hubbard S.S."/>
            <person name="Banfield J.F."/>
        </authorList>
    </citation>
    <scope>NUCLEOTIDE SEQUENCE [LARGE SCALE GENOMIC DNA]</scope>
</reference>
<dbReference type="Proteomes" id="UP000177268">
    <property type="component" value="Unassembled WGS sequence"/>
</dbReference>